<organism evidence="5">
    <name type="scientific">Zea mays</name>
    <name type="common">Maize</name>
    <dbReference type="NCBI Taxonomy" id="4577"/>
    <lineage>
        <taxon>Eukaryota</taxon>
        <taxon>Viridiplantae</taxon>
        <taxon>Streptophyta</taxon>
        <taxon>Embryophyta</taxon>
        <taxon>Tracheophyta</taxon>
        <taxon>Spermatophyta</taxon>
        <taxon>Magnoliopsida</taxon>
        <taxon>Liliopsida</taxon>
        <taxon>Poales</taxon>
        <taxon>Poaceae</taxon>
        <taxon>PACMAD clade</taxon>
        <taxon>Panicoideae</taxon>
        <taxon>Andropogonodae</taxon>
        <taxon>Andropogoneae</taxon>
        <taxon>Tripsacinae</taxon>
        <taxon>Zea</taxon>
    </lineage>
</organism>
<proteinExistence type="predicted"/>
<protein>
    <submittedName>
        <fullName evidence="5">Ankyrin repeat family protein</fullName>
    </submittedName>
</protein>
<dbReference type="EMBL" id="CM000784">
    <property type="protein sequence ID" value="AQK89799.1"/>
    <property type="molecule type" value="Genomic_DNA"/>
</dbReference>
<dbReference type="eggNOG" id="KOG3190">
    <property type="taxonomic scope" value="Eukaryota"/>
</dbReference>
<evidence type="ECO:0000313" key="5">
    <source>
        <dbReference type="EMBL" id="AQK89799.1"/>
    </source>
</evidence>
<name>A0A1D6FCP2_MAIZE</name>
<feature type="domain" description="Ankyrin repeat" evidence="4">
    <location>
        <begin position="188"/>
        <end position="355"/>
    </location>
</feature>
<comment type="subcellular location">
    <subcellularLocation>
        <location evidence="1">Endomembrane system</location>
    </subcellularLocation>
</comment>
<feature type="non-terminal residue" evidence="5">
    <location>
        <position position="355"/>
    </location>
</feature>
<gene>
    <name evidence="5" type="ORF">ZEAMMB73_Zm00001d008419</name>
</gene>
<keyword evidence="3" id="KW-0472">Membrane</keyword>
<evidence type="ECO:0000259" key="4">
    <source>
        <dbReference type="Pfam" id="PF11904"/>
    </source>
</evidence>
<evidence type="ECO:0000256" key="2">
    <source>
        <dbReference type="ARBA" id="ARBA00022737"/>
    </source>
</evidence>
<keyword evidence="2" id="KW-0677">Repeat</keyword>
<dbReference type="AlphaFoldDB" id="A0A1D6FCP2"/>
<dbReference type="PaxDb" id="4577-GRMZM2G076458_P01"/>
<dbReference type="SMR" id="A0A1D6FCP2"/>
<dbReference type="GO" id="GO:0012505">
    <property type="term" value="C:endomembrane system"/>
    <property type="evidence" value="ECO:0007669"/>
    <property type="project" value="UniProtKB-SubCell"/>
</dbReference>
<dbReference type="InParanoid" id="A0A1D6FCP2"/>
<dbReference type="InterPro" id="IPR021832">
    <property type="entry name" value="ANKRD13"/>
</dbReference>
<evidence type="ECO:0000256" key="3">
    <source>
        <dbReference type="ARBA" id="ARBA00023136"/>
    </source>
</evidence>
<dbReference type="ExpressionAtlas" id="A0A1D6FCP2">
    <property type="expression patterns" value="baseline and differential"/>
</dbReference>
<dbReference type="GO" id="GO:0006364">
    <property type="term" value="P:rRNA processing"/>
    <property type="evidence" value="ECO:0007669"/>
    <property type="project" value="UniProtKB-UniRule"/>
</dbReference>
<dbReference type="GO" id="GO:0005730">
    <property type="term" value="C:nucleolus"/>
    <property type="evidence" value="ECO:0007669"/>
    <property type="project" value="UniProtKB-SubCell"/>
</dbReference>
<dbReference type="PANTHER" id="PTHR12447">
    <property type="entry name" value="ANKYRIN REPEAT DOMAIN-CONTAINING PROTEIN 13"/>
    <property type="match status" value="1"/>
</dbReference>
<dbReference type="PANTHER" id="PTHR12447:SF7">
    <property type="entry name" value="ANKYRIN REPEAT FAMILY PROTEIN"/>
    <property type="match status" value="1"/>
</dbReference>
<accession>A0A1D6FCP2</accession>
<reference evidence="5" key="1">
    <citation type="submission" date="2015-12" db="EMBL/GenBank/DDBJ databases">
        <title>Update maize B73 reference genome by single molecule sequencing technologies.</title>
        <authorList>
            <consortium name="Maize Genome Sequencing Project"/>
            <person name="Ware D."/>
        </authorList>
    </citation>
    <scope>NUCLEOTIDE SEQUENCE</scope>
    <source>
        <tissue evidence="5">Seedling</tissue>
    </source>
</reference>
<dbReference type="GO" id="GO:1990904">
    <property type="term" value="C:ribonucleoprotein complex"/>
    <property type="evidence" value="ECO:0007669"/>
    <property type="project" value="UniProtKB-KW"/>
</dbReference>
<dbReference type="Pfam" id="PF11904">
    <property type="entry name" value="ANKRD13_C"/>
    <property type="match status" value="1"/>
</dbReference>
<sequence>MEEEVESSSAVALLLVLVAPVVVPSMALLVRGRWRRAASRREEMGSSPPKKYEVVEQIDPERAMERWTPRWWNRSTGCLQLRLPRTPQGRAQEVTISPLMLLVYSSCSDFSMGAPILDPSLSVACPCRGTGAGEGIIIDIMTLESGLREDTHPVGAELRESKLMNKYNELKEAGKLDAFMERRRSKNASKDHRYMPYRWNGDDSEDLDLSKEDLVKLLLEKDRSLKSKDKEFKDMKDKVLQQAWPCHNKRESENTKKRRNSVDVPQRLLSCASVRRGEDGIFGRHPGTTTMGGAKWKEEEMVKTLRPSVWLTEDFPLSVDKFLPLLDILASHVCAVRWLRVLLTTKFPQGTFPVK</sequence>
<dbReference type="InterPro" id="IPR055285">
    <property type="entry name" value="ANKRD13_C"/>
</dbReference>
<evidence type="ECO:0000256" key="1">
    <source>
        <dbReference type="ARBA" id="ARBA00004308"/>
    </source>
</evidence>
<dbReference type="STRING" id="4577.A0A1D6FCP2"/>